<organism evidence="1 2">
    <name type="scientific">Xanthomonas campestris pv. phaseoli</name>
    <dbReference type="NCBI Taxonomy" id="317013"/>
    <lineage>
        <taxon>Bacteria</taxon>
        <taxon>Pseudomonadati</taxon>
        <taxon>Pseudomonadota</taxon>
        <taxon>Gammaproteobacteria</taxon>
        <taxon>Lysobacterales</taxon>
        <taxon>Lysobacteraceae</taxon>
        <taxon>Xanthomonas</taxon>
    </lineage>
</organism>
<evidence type="ECO:0000313" key="2">
    <source>
        <dbReference type="Proteomes" id="UP000234345"/>
    </source>
</evidence>
<sequence>MQPRTTQDLRSPSQQSGLACERAAIDQEMARWLLRSPQPVMIIDWSDLKPDKG</sequence>
<reference evidence="1 2" key="1">
    <citation type="submission" date="2017-10" db="EMBL/GenBank/DDBJ databases">
        <authorList>
            <person name="Regsiter A."/>
            <person name="William W."/>
        </authorList>
    </citation>
    <scope>NUCLEOTIDE SEQUENCE [LARGE SCALE GENOMIC DNA]</scope>
    <source>
        <strain evidence="1 2">CFBP6991</strain>
    </source>
</reference>
<comment type="caution">
    <text evidence="1">The sequence shown here is derived from an EMBL/GenBank/DDBJ whole genome shotgun (WGS) entry which is preliminary data.</text>
</comment>
<gene>
    <name evidence="1" type="ORF">XFF6991_530174</name>
</gene>
<dbReference type="EMBL" id="OCZC01000081">
    <property type="protein sequence ID" value="SOO26325.1"/>
    <property type="molecule type" value="Genomic_DNA"/>
</dbReference>
<dbReference type="Proteomes" id="UP000234345">
    <property type="component" value="Unassembled WGS sequence"/>
</dbReference>
<name>A0A7Z7J5Y4_XANCH</name>
<evidence type="ECO:0000313" key="1">
    <source>
        <dbReference type="EMBL" id="SOO26325.1"/>
    </source>
</evidence>
<proteinExistence type="predicted"/>
<dbReference type="AlphaFoldDB" id="A0A7Z7J5Y4"/>
<protein>
    <submittedName>
        <fullName evidence="1">Uncharacterized protein</fullName>
    </submittedName>
</protein>
<accession>A0A7Z7J5Y4</accession>